<dbReference type="InterPro" id="IPR036278">
    <property type="entry name" value="Sialidase_sf"/>
</dbReference>
<feature type="transmembrane region" description="Helical" evidence="2">
    <location>
        <begin position="41"/>
        <end position="62"/>
    </location>
</feature>
<proteinExistence type="predicted"/>
<keyword evidence="2" id="KW-0812">Transmembrane</keyword>
<name>A0ABR9RXD3_9ACTN</name>
<dbReference type="SUPFAM" id="SSF50939">
    <property type="entry name" value="Sialidases"/>
    <property type="match status" value="1"/>
</dbReference>
<feature type="region of interest" description="Disordered" evidence="1">
    <location>
        <begin position="64"/>
        <end position="109"/>
    </location>
</feature>
<evidence type="ECO:0000256" key="1">
    <source>
        <dbReference type="SAM" id="MobiDB-lite"/>
    </source>
</evidence>
<dbReference type="RefSeq" id="WP_193639127.1">
    <property type="nucleotide sequence ID" value="NZ_JADCSA010000016.1"/>
</dbReference>
<sequence length="434" mass="46230">MTRLDDLLRAERERQHEVEVRPPSYESLRERGLRRRHRRRAAGAGAAALVAAVLVIGGQAVVGGPSADLGVPPATSPTSKPTTSPTDPEGPERPEPVPPQGTDKAAASPDPWLYRLAVAPGDDDVRAALWRRCPRRCPGGEWELKLTRDGFATSVSVPVPGADFESKVTALGGDAFHVSQLEGGLVVRPDGSTTPLRVEDVPGPMEDGETLVRAQTWGGRLVALDPDTAVARPLSIPDPGAQVMAQSDGTLLGWTWARGEGMKVIWSSDGARTWQAKAFDGGVRKTVTLLPSARPGVLAFVESAAQVTNEEGFTIFPYARVHRSLDGGDSWETFEVEGRPATSYGQGGVAPDGTLVLDVEEWLDDAGRQPGFHASDGLDWSELTLTRARSADSDPEITIQPQGDEVVISVINDGVGVVEVSRDAGRSWGRLAAQ</sequence>
<dbReference type="Proteomes" id="UP000756387">
    <property type="component" value="Unassembled WGS sequence"/>
</dbReference>
<organism evidence="3 4">
    <name type="scientific">Nocardioides malaquae</name>
    <dbReference type="NCBI Taxonomy" id="2773426"/>
    <lineage>
        <taxon>Bacteria</taxon>
        <taxon>Bacillati</taxon>
        <taxon>Actinomycetota</taxon>
        <taxon>Actinomycetes</taxon>
        <taxon>Propionibacteriales</taxon>
        <taxon>Nocardioidaceae</taxon>
        <taxon>Nocardioides</taxon>
    </lineage>
</organism>
<dbReference type="EMBL" id="JADCSA010000016">
    <property type="protein sequence ID" value="MBE7325800.1"/>
    <property type="molecule type" value="Genomic_DNA"/>
</dbReference>
<evidence type="ECO:0008006" key="5">
    <source>
        <dbReference type="Google" id="ProtNLM"/>
    </source>
</evidence>
<feature type="compositionally biased region" description="Low complexity" evidence="1">
    <location>
        <begin position="72"/>
        <end position="86"/>
    </location>
</feature>
<protein>
    <recommendedName>
        <fullName evidence="5">Exo-alpha-sialidase</fullName>
    </recommendedName>
</protein>
<evidence type="ECO:0000313" key="4">
    <source>
        <dbReference type="Proteomes" id="UP000756387"/>
    </source>
</evidence>
<evidence type="ECO:0000256" key="2">
    <source>
        <dbReference type="SAM" id="Phobius"/>
    </source>
</evidence>
<gene>
    <name evidence="3" type="ORF">IEQ44_14200</name>
</gene>
<keyword evidence="2" id="KW-0472">Membrane</keyword>
<accession>A0ABR9RXD3</accession>
<dbReference type="Gene3D" id="2.130.10.10">
    <property type="entry name" value="YVTN repeat-like/Quinoprotein amine dehydrogenase"/>
    <property type="match status" value="1"/>
</dbReference>
<dbReference type="InterPro" id="IPR015943">
    <property type="entry name" value="WD40/YVTN_repeat-like_dom_sf"/>
</dbReference>
<evidence type="ECO:0000313" key="3">
    <source>
        <dbReference type="EMBL" id="MBE7325800.1"/>
    </source>
</evidence>
<reference evidence="3 4" key="1">
    <citation type="submission" date="2020-10" db="EMBL/GenBank/DDBJ databases">
        <title>Nocardioides sp. isolated from sludge.</title>
        <authorList>
            <person name="Zhang X."/>
        </authorList>
    </citation>
    <scope>NUCLEOTIDE SEQUENCE [LARGE SCALE GENOMIC DNA]</scope>
    <source>
        <strain evidence="3 4">Y6</strain>
    </source>
</reference>
<keyword evidence="4" id="KW-1185">Reference proteome</keyword>
<comment type="caution">
    <text evidence="3">The sequence shown here is derived from an EMBL/GenBank/DDBJ whole genome shotgun (WGS) entry which is preliminary data.</text>
</comment>
<keyword evidence="2" id="KW-1133">Transmembrane helix</keyword>